<dbReference type="EMBL" id="FMZA01000017">
    <property type="protein sequence ID" value="SDC81778.1"/>
    <property type="molecule type" value="Genomic_DNA"/>
</dbReference>
<keyword evidence="4" id="KW-1185">Reference proteome</keyword>
<dbReference type="InterPro" id="IPR036868">
    <property type="entry name" value="TusA-like_sf"/>
</dbReference>
<dbReference type="RefSeq" id="WP_245662260.1">
    <property type="nucleotide sequence ID" value="NZ_FMZA01000017.1"/>
</dbReference>
<dbReference type="SUPFAM" id="SSF64307">
    <property type="entry name" value="SirA-like"/>
    <property type="match status" value="1"/>
</dbReference>
<reference evidence="3 4" key="1">
    <citation type="submission" date="2016-10" db="EMBL/GenBank/DDBJ databases">
        <authorList>
            <person name="de Groot N.N."/>
        </authorList>
    </citation>
    <scope>NUCLEOTIDE SEQUENCE [LARGE SCALE GENOMIC DNA]</scope>
    <source>
        <strain evidence="3 4">DSM 45514</strain>
    </source>
</reference>
<dbReference type="STRING" id="1236220.SAMN04488112_11771"/>
<dbReference type="Gene3D" id="3.30.110.40">
    <property type="entry name" value="TusA-like domain"/>
    <property type="match status" value="1"/>
</dbReference>
<name>A0A1G6PNZ5_9BACL</name>
<evidence type="ECO:0000313" key="4">
    <source>
        <dbReference type="Proteomes" id="UP000199387"/>
    </source>
</evidence>
<feature type="region of interest" description="Disordered" evidence="1">
    <location>
        <begin position="85"/>
        <end position="107"/>
    </location>
</feature>
<gene>
    <name evidence="3" type="ORF">SAMN04488112_11771</name>
</gene>
<feature type="domain" description="DUF2249" evidence="2">
    <location>
        <begin position="111"/>
        <end position="177"/>
    </location>
</feature>
<evidence type="ECO:0000313" key="3">
    <source>
        <dbReference type="EMBL" id="SDC81778.1"/>
    </source>
</evidence>
<protein>
    <submittedName>
        <fullName evidence="3">Uncharacterized conserved protein</fullName>
    </submittedName>
</protein>
<feature type="domain" description="DUF2249" evidence="2">
    <location>
        <begin position="13"/>
        <end position="80"/>
    </location>
</feature>
<sequence>MRRKSNTSPKTVELDIREDLRNKKEPFEKIMKAVRSLERDDTFILHATFKPKPLIGLLRSKGFKSETEQLGPDHWVVTFVHKKKAASSMEGTSSSHRQPAPSDRESSRVWELDNRGLEPPQPMVRTLSTLERMKDNDTLIIHNDRVPVFLLEELDGLGYDYRVEEAEDGSAWVTIRKK</sequence>
<organism evidence="3 4">
    <name type="scientific">Melghirimyces thermohalophilus</name>
    <dbReference type="NCBI Taxonomy" id="1236220"/>
    <lineage>
        <taxon>Bacteria</taxon>
        <taxon>Bacillati</taxon>
        <taxon>Bacillota</taxon>
        <taxon>Bacilli</taxon>
        <taxon>Bacillales</taxon>
        <taxon>Thermoactinomycetaceae</taxon>
        <taxon>Melghirimyces</taxon>
    </lineage>
</organism>
<accession>A0A1G6PNZ5</accession>
<evidence type="ECO:0000259" key="2">
    <source>
        <dbReference type="Pfam" id="PF10006"/>
    </source>
</evidence>
<dbReference type="AlphaFoldDB" id="A0A1G6PNZ5"/>
<dbReference type="Pfam" id="PF10006">
    <property type="entry name" value="DUF2249"/>
    <property type="match status" value="2"/>
</dbReference>
<proteinExistence type="predicted"/>
<dbReference type="InterPro" id="IPR018720">
    <property type="entry name" value="DUF2249"/>
</dbReference>
<dbReference type="Proteomes" id="UP000199387">
    <property type="component" value="Unassembled WGS sequence"/>
</dbReference>
<evidence type="ECO:0000256" key="1">
    <source>
        <dbReference type="SAM" id="MobiDB-lite"/>
    </source>
</evidence>
<dbReference type="CDD" id="cd00291">
    <property type="entry name" value="SirA_YedF_YeeD"/>
    <property type="match status" value="1"/>
</dbReference>